<evidence type="ECO:0000313" key="1">
    <source>
        <dbReference type="EMBL" id="GAA4649289.1"/>
    </source>
</evidence>
<keyword evidence="2" id="KW-1185">Reference proteome</keyword>
<dbReference type="EMBL" id="BAABFL010000129">
    <property type="protein sequence ID" value="GAA4649289.1"/>
    <property type="molecule type" value="Genomic_DNA"/>
</dbReference>
<evidence type="ECO:0000313" key="2">
    <source>
        <dbReference type="Proteomes" id="UP001500604"/>
    </source>
</evidence>
<comment type="caution">
    <text evidence="1">The sequence shown here is derived from an EMBL/GenBank/DDBJ whole genome shotgun (WGS) entry which is preliminary data.</text>
</comment>
<proteinExistence type="predicted"/>
<protein>
    <submittedName>
        <fullName evidence="1">Uncharacterized protein</fullName>
    </submittedName>
</protein>
<name>A0ABP8V1J5_9GAMM</name>
<accession>A0ABP8V1J5</accession>
<dbReference type="Proteomes" id="UP001500604">
    <property type="component" value="Unassembled WGS sequence"/>
</dbReference>
<sequence>MRSWYAQQAGFVVPVDEATEQWQDAMVAGGYTYVDWQRAWKNGMRKQNTWERERLARQQGLQQGERHGRQTRKALTSGELFANLTAECIGKPKPFGSDS</sequence>
<gene>
    <name evidence="1" type="ORF">GCM10023116_15630</name>
</gene>
<reference evidence="2" key="1">
    <citation type="journal article" date="2019" name="Int. J. Syst. Evol. Microbiol.">
        <title>The Global Catalogue of Microorganisms (GCM) 10K type strain sequencing project: providing services to taxonomists for standard genome sequencing and annotation.</title>
        <authorList>
            <consortium name="The Broad Institute Genomics Platform"/>
            <consortium name="The Broad Institute Genome Sequencing Center for Infectious Disease"/>
            <person name="Wu L."/>
            <person name="Ma J."/>
        </authorList>
    </citation>
    <scope>NUCLEOTIDE SEQUENCE [LARGE SCALE GENOMIC DNA]</scope>
    <source>
        <strain evidence="2">JCM 17805</strain>
    </source>
</reference>
<organism evidence="1 2">
    <name type="scientific">Kistimonas scapharcae</name>
    <dbReference type="NCBI Taxonomy" id="1036133"/>
    <lineage>
        <taxon>Bacteria</taxon>
        <taxon>Pseudomonadati</taxon>
        <taxon>Pseudomonadota</taxon>
        <taxon>Gammaproteobacteria</taxon>
        <taxon>Oceanospirillales</taxon>
        <taxon>Endozoicomonadaceae</taxon>
        <taxon>Kistimonas</taxon>
    </lineage>
</organism>